<feature type="region of interest" description="Disordered" evidence="1">
    <location>
        <begin position="28"/>
        <end position="60"/>
    </location>
</feature>
<dbReference type="AlphaFoldDB" id="A0A3D9URW2"/>
<evidence type="ECO:0000313" key="3">
    <source>
        <dbReference type="Proteomes" id="UP000256253"/>
    </source>
</evidence>
<feature type="compositionally biased region" description="Low complexity" evidence="1">
    <location>
        <begin position="30"/>
        <end position="49"/>
    </location>
</feature>
<name>A0A3D9URW2_9MICO</name>
<proteinExistence type="predicted"/>
<comment type="caution">
    <text evidence="2">The sequence shown here is derived from an EMBL/GenBank/DDBJ whole genome shotgun (WGS) entry which is preliminary data.</text>
</comment>
<keyword evidence="3" id="KW-1185">Reference proteome</keyword>
<sequence>MGTNQVIVRLAAPVLLASVLVTGCRSSDSTSAPAAEAGSVAATTSGGDAPSATGGGEGTPSSAASYCAVMNRYKKQYLDTFASANSNVEKTSDPGAFVTGMLQALMATSALPSMFADMAKVAPPEIQSDTQRVADAFSKQLGNAADDPMNPGTALMKNLAVGMTVLGPISNVNSYVAEHCG</sequence>
<gene>
    <name evidence="2" type="ORF">DFJ65_3152</name>
</gene>
<evidence type="ECO:0000256" key="1">
    <source>
        <dbReference type="SAM" id="MobiDB-lite"/>
    </source>
</evidence>
<evidence type="ECO:0000313" key="2">
    <source>
        <dbReference type="EMBL" id="REF32057.1"/>
    </source>
</evidence>
<reference evidence="2 3" key="1">
    <citation type="submission" date="2018-08" db="EMBL/GenBank/DDBJ databases">
        <title>Sequencing the genomes of 1000 actinobacteria strains.</title>
        <authorList>
            <person name="Klenk H.-P."/>
        </authorList>
    </citation>
    <scope>NUCLEOTIDE SEQUENCE [LARGE SCALE GENOMIC DNA]</scope>
    <source>
        <strain evidence="2 3">DSM 22967</strain>
    </source>
</reference>
<dbReference type="Proteomes" id="UP000256253">
    <property type="component" value="Unassembled WGS sequence"/>
</dbReference>
<dbReference type="EMBL" id="QTUA01000001">
    <property type="protein sequence ID" value="REF32057.1"/>
    <property type="molecule type" value="Genomic_DNA"/>
</dbReference>
<protein>
    <submittedName>
        <fullName evidence="2">Uncharacterized protein</fullName>
    </submittedName>
</protein>
<accession>A0A3D9URW2</accession>
<organism evidence="2 3">
    <name type="scientific">Calidifontibacter indicus</name>
    <dbReference type="NCBI Taxonomy" id="419650"/>
    <lineage>
        <taxon>Bacteria</taxon>
        <taxon>Bacillati</taxon>
        <taxon>Actinomycetota</taxon>
        <taxon>Actinomycetes</taxon>
        <taxon>Micrococcales</taxon>
        <taxon>Dermacoccaceae</taxon>
        <taxon>Calidifontibacter</taxon>
    </lineage>
</organism>